<comment type="similarity">
    <text evidence="2">Belongs to the cation diffusion facilitator (CDF) transporter (TC 2.A.4) family. SLC30A subfamily.</text>
</comment>
<dbReference type="SUPFAM" id="SSF161111">
    <property type="entry name" value="Cation efflux protein transmembrane domain-like"/>
    <property type="match status" value="1"/>
</dbReference>
<feature type="transmembrane region" description="Helical" evidence="9">
    <location>
        <begin position="82"/>
        <end position="101"/>
    </location>
</feature>
<dbReference type="SUPFAM" id="SSF160240">
    <property type="entry name" value="Cation efflux protein cytoplasmic domain-like"/>
    <property type="match status" value="1"/>
</dbReference>
<comment type="caution">
    <text evidence="12">The sequence shown here is derived from an EMBL/GenBank/DDBJ whole genome shotgun (WGS) entry which is preliminary data.</text>
</comment>
<evidence type="ECO:0000256" key="9">
    <source>
        <dbReference type="SAM" id="Phobius"/>
    </source>
</evidence>
<feature type="domain" description="Cation efflux protein cytoplasmic" evidence="11">
    <location>
        <begin position="278"/>
        <end position="352"/>
    </location>
</feature>
<evidence type="ECO:0000313" key="13">
    <source>
        <dbReference type="Proteomes" id="UP001213681"/>
    </source>
</evidence>
<dbReference type="NCBIfam" id="TIGR01297">
    <property type="entry name" value="CDF"/>
    <property type="match status" value="1"/>
</dbReference>
<dbReference type="InterPro" id="IPR058533">
    <property type="entry name" value="Cation_efflux_TM"/>
</dbReference>
<dbReference type="AlphaFoldDB" id="A0AAD6BZ34"/>
<feature type="transmembrane region" description="Helical" evidence="9">
    <location>
        <begin position="244"/>
        <end position="266"/>
    </location>
</feature>
<dbReference type="Pfam" id="PF16916">
    <property type="entry name" value="ZT_dimer"/>
    <property type="match status" value="1"/>
</dbReference>
<dbReference type="EMBL" id="JAPVEA010000008">
    <property type="protein sequence ID" value="KAJ5438667.1"/>
    <property type="molecule type" value="Genomic_DNA"/>
</dbReference>
<feature type="region of interest" description="Disordered" evidence="8">
    <location>
        <begin position="142"/>
        <end position="181"/>
    </location>
</feature>
<feature type="transmembrane region" description="Helical" evidence="9">
    <location>
        <begin position="214"/>
        <end position="238"/>
    </location>
</feature>
<evidence type="ECO:0000313" key="12">
    <source>
        <dbReference type="EMBL" id="KAJ5438667.1"/>
    </source>
</evidence>
<keyword evidence="7 9" id="KW-0472">Membrane</keyword>
<evidence type="ECO:0000256" key="2">
    <source>
        <dbReference type="ARBA" id="ARBA00008873"/>
    </source>
</evidence>
<feature type="transmembrane region" description="Helical" evidence="9">
    <location>
        <begin position="12"/>
        <end position="32"/>
    </location>
</feature>
<dbReference type="GeneID" id="81603290"/>
<evidence type="ECO:0000256" key="5">
    <source>
        <dbReference type="ARBA" id="ARBA00022833"/>
    </source>
</evidence>
<evidence type="ECO:0000259" key="10">
    <source>
        <dbReference type="Pfam" id="PF01545"/>
    </source>
</evidence>
<dbReference type="InterPro" id="IPR036837">
    <property type="entry name" value="Cation_efflux_CTD_sf"/>
</dbReference>
<dbReference type="InterPro" id="IPR027469">
    <property type="entry name" value="Cation_efflux_TMD_sf"/>
</dbReference>
<name>A0AAD6BZ34_9EURO</name>
<evidence type="ECO:0000256" key="3">
    <source>
        <dbReference type="ARBA" id="ARBA00022448"/>
    </source>
</evidence>
<dbReference type="Pfam" id="PF01545">
    <property type="entry name" value="Cation_efflux"/>
    <property type="match status" value="1"/>
</dbReference>
<dbReference type="GO" id="GO:0006882">
    <property type="term" value="P:intracellular zinc ion homeostasis"/>
    <property type="evidence" value="ECO:0007669"/>
    <property type="project" value="TreeGrafter"/>
</dbReference>
<feature type="compositionally biased region" description="Basic and acidic residues" evidence="8">
    <location>
        <begin position="151"/>
        <end position="164"/>
    </location>
</feature>
<gene>
    <name evidence="12" type="ORF">N7458_009665</name>
</gene>
<keyword evidence="13" id="KW-1185">Reference proteome</keyword>
<dbReference type="PANTHER" id="PTHR45820">
    <property type="entry name" value="FI23527P1"/>
    <property type="match status" value="1"/>
</dbReference>
<evidence type="ECO:0000259" key="11">
    <source>
        <dbReference type="Pfam" id="PF16916"/>
    </source>
</evidence>
<evidence type="ECO:0000256" key="4">
    <source>
        <dbReference type="ARBA" id="ARBA00022692"/>
    </source>
</evidence>
<protein>
    <recommendedName>
        <fullName evidence="14">Cation efflux protein</fullName>
    </recommendedName>
</protein>
<dbReference type="InterPro" id="IPR027470">
    <property type="entry name" value="Cation_efflux_CTD"/>
</dbReference>
<accession>A0AAD6BZ34</accession>
<keyword evidence="5" id="KW-0862">Zinc</keyword>
<evidence type="ECO:0000256" key="7">
    <source>
        <dbReference type="ARBA" id="ARBA00023136"/>
    </source>
</evidence>
<dbReference type="PANTHER" id="PTHR45820:SF5">
    <property type="entry name" value="DIFFUSION FACILITATOR FAMILY METAL ION TRANSPORTER, PUTATIVE-RELATED"/>
    <property type="match status" value="1"/>
</dbReference>
<keyword evidence="4 9" id="KW-0812">Transmembrane</keyword>
<dbReference type="RefSeq" id="XP_056761896.1">
    <property type="nucleotide sequence ID" value="XM_056913047.1"/>
</dbReference>
<evidence type="ECO:0000256" key="1">
    <source>
        <dbReference type="ARBA" id="ARBA00004141"/>
    </source>
</evidence>
<organism evidence="12 13">
    <name type="scientific">Penicillium daleae</name>
    <dbReference type="NCBI Taxonomy" id="63821"/>
    <lineage>
        <taxon>Eukaryota</taxon>
        <taxon>Fungi</taxon>
        <taxon>Dikarya</taxon>
        <taxon>Ascomycota</taxon>
        <taxon>Pezizomycotina</taxon>
        <taxon>Eurotiomycetes</taxon>
        <taxon>Eurotiomycetidae</taxon>
        <taxon>Eurotiales</taxon>
        <taxon>Aspergillaceae</taxon>
        <taxon>Penicillium</taxon>
    </lineage>
</organism>
<evidence type="ECO:0000256" key="6">
    <source>
        <dbReference type="ARBA" id="ARBA00022989"/>
    </source>
</evidence>
<keyword evidence="6 9" id="KW-1133">Transmembrane helix</keyword>
<reference evidence="12" key="1">
    <citation type="submission" date="2022-12" db="EMBL/GenBank/DDBJ databases">
        <authorList>
            <person name="Petersen C."/>
        </authorList>
    </citation>
    <scope>NUCLEOTIDE SEQUENCE</scope>
    <source>
        <strain evidence="12">IBT 16125</strain>
    </source>
</reference>
<proteinExistence type="inferred from homology"/>
<dbReference type="Gene3D" id="1.20.1510.10">
    <property type="entry name" value="Cation efflux protein transmembrane domain"/>
    <property type="match status" value="1"/>
</dbReference>
<feature type="transmembrane region" description="Helical" evidence="9">
    <location>
        <begin position="113"/>
        <end position="134"/>
    </location>
</feature>
<dbReference type="GO" id="GO:0005385">
    <property type="term" value="F:zinc ion transmembrane transporter activity"/>
    <property type="evidence" value="ECO:0007669"/>
    <property type="project" value="TreeGrafter"/>
</dbReference>
<feature type="domain" description="Cation efflux protein transmembrane" evidence="10">
    <location>
        <begin position="14"/>
        <end position="274"/>
    </location>
</feature>
<dbReference type="InterPro" id="IPR002524">
    <property type="entry name" value="Cation_efflux"/>
</dbReference>
<feature type="transmembrane region" description="Helical" evidence="9">
    <location>
        <begin position="44"/>
        <end position="61"/>
    </location>
</feature>
<dbReference type="Proteomes" id="UP001213681">
    <property type="component" value="Unassembled WGS sequence"/>
</dbReference>
<sequence length="430" mass="46692">MALKISRIQRLSAVIGISFCFFLAEISVGFYTHSLALVADAFHYLNDLVGFIIALVAAIVAERTDPPKALTFGWQRIQLLGAFFNGVLLFGLGISVFLQSIERFISLQHVENPKLVLVMGCVGFGLNLISVLFLHDHGHDHGGGHSHGHNHGHEHSHSHAHGTDSGEGSAPEASTDTDPDAVRLMDGKHIHHKHLVNAQNVSHKPHRDLAMMGVLIHVIGDCANNLGVIIAAAVIWFANYGGRFYADPAVSMGIAIMIFASSIPLIKHSGLILLQSAPQGVDHDDVKHDLEQVLGVLAVHELHIWRLNQTKSLASAHVVLDGDIVADFDSLAKTIRECFHAYGIHSVTLQPEIHTSRQVSTGQSTHSSAVDTGVGEGERAAKRRFVSGFDLLSLRGEIPVLVFGEKYIECMLSEAGCAKCMNTKRVIDYD</sequence>
<evidence type="ECO:0000256" key="8">
    <source>
        <dbReference type="SAM" id="MobiDB-lite"/>
    </source>
</evidence>
<comment type="subcellular location">
    <subcellularLocation>
        <location evidence="1">Membrane</location>
        <topology evidence="1">Multi-pass membrane protein</topology>
    </subcellularLocation>
</comment>
<evidence type="ECO:0008006" key="14">
    <source>
        <dbReference type="Google" id="ProtNLM"/>
    </source>
</evidence>
<keyword evidence="3" id="KW-0813">Transport</keyword>
<reference evidence="12" key="2">
    <citation type="journal article" date="2023" name="IMA Fungus">
        <title>Comparative genomic study of the Penicillium genus elucidates a diverse pangenome and 15 lateral gene transfer events.</title>
        <authorList>
            <person name="Petersen C."/>
            <person name="Sorensen T."/>
            <person name="Nielsen M.R."/>
            <person name="Sondergaard T.E."/>
            <person name="Sorensen J.L."/>
            <person name="Fitzpatrick D.A."/>
            <person name="Frisvad J.C."/>
            <person name="Nielsen K.L."/>
        </authorList>
    </citation>
    <scope>NUCLEOTIDE SEQUENCE</scope>
    <source>
        <strain evidence="12">IBT 16125</strain>
    </source>
</reference>
<dbReference type="GO" id="GO:0016020">
    <property type="term" value="C:membrane"/>
    <property type="evidence" value="ECO:0007669"/>
    <property type="project" value="UniProtKB-SubCell"/>
</dbReference>